<dbReference type="PANTHER" id="PTHR23292">
    <property type="entry name" value="LIPOPOLYSACCHARIDE-INDUCED TUMOR NECROSIS FACTOR-ALPHA FACTOR"/>
    <property type="match status" value="1"/>
</dbReference>
<dbReference type="Proteomes" id="UP001321473">
    <property type="component" value="Unassembled WGS sequence"/>
</dbReference>
<keyword evidence="8" id="KW-0812">Transmembrane</keyword>
<evidence type="ECO:0000313" key="11">
    <source>
        <dbReference type="Proteomes" id="UP001321473"/>
    </source>
</evidence>
<evidence type="ECO:0000256" key="4">
    <source>
        <dbReference type="ARBA" id="ARBA00005975"/>
    </source>
</evidence>
<protein>
    <recommendedName>
        <fullName evidence="9">LITAF domain-containing protein</fullName>
    </recommendedName>
</protein>
<evidence type="ECO:0000313" key="10">
    <source>
        <dbReference type="EMBL" id="KAK8787058.1"/>
    </source>
</evidence>
<gene>
    <name evidence="10" type="ORF">V5799_023175</name>
</gene>
<evidence type="ECO:0000256" key="2">
    <source>
        <dbReference type="ARBA" id="ARBA00004481"/>
    </source>
</evidence>
<dbReference type="PROSITE" id="PS51837">
    <property type="entry name" value="LITAF"/>
    <property type="match status" value="1"/>
</dbReference>
<evidence type="ECO:0000256" key="1">
    <source>
        <dbReference type="ARBA" id="ARBA00004414"/>
    </source>
</evidence>
<accession>A0AAQ4FKD2</accession>
<dbReference type="PANTHER" id="PTHR23292:SF6">
    <property type="entry name" value="FI16602P1-RELATED"/>
    <property type="match status" value="1"/>
</dbReference>
<dbReference type="SMART" id="SM00714">
    <property type="entry name" value="LITAF"/>
    <property type="match status" value="1"/>
</dbReference>
<comment type="caution">
    <text evidence="10">The sequence shown here is derived from an EMBL/GenBank/DDBJ whole genome shotgun (WGS) entry which is preliminary data.</text>
</comment>
<keyword evidence="11" id="KW-1185">Reference proteome</keyword>
<dbReference type="GO" id="GO:0008270">
    <property type="term" value="F:zinc ion binding"/>
    <property type="evidence" value="ECO:0007669"/>
    <property type="project" value="TreeGrafter"/>
</dbReference>
<keyword evidence="6" id="KW-0862">Zinc</keyword>
<evidence type="ECO:0000256" key="7">
    <source>
        <dbReference type="ARBA" id="ARBA00023136"/>
    </source>
</evidence>
<dbReference type="AlphaFoldDB" id="A0AAQ4FKD2"/>
<evidence type="ECO:0000256" key="8">
    <source>
        <dbReference type="SAM" id="Phobius"/>
    </source>
</evidence>
<dbReference type="GO" id="GO:0031902">
    <property type="term" value="C:late endosome membrane"/>
    <property type="evidence" value="ECO:0007669"/>
    <property type="project" value="UniProtKB-SubCell"/>
</dbReference>
<evidence type="ECO:0000256" key="3">
    <source>
        <dbReference type="ARBA" id="ARBA00004630"/>
    </source>
</evidence>
<reference evidence="10 11" key="1">
    <citation type="journal article" date="2023" name="Arcadia Sci">
        <title>De novo assembly of a long-read Amblyomma americanum tick genome.</title>
        <authorList>
            <person name="Chou S."/>
            <person name="Poskanzer K.E."/>
            <person name="Rollins M."/>
            <person name="Thuy-Boun P.S."/>
        </authorList>
    </citation>
    <scope>NUCLEOTIDE SEQUENCE [LARGE SCALE GENOMIC DNA]</scope>
    <source>
        <strain evidence="10">F_SG_1</strain>
        <tissue evidence="10">Salivary glands</tissue>
    </source>
</reference>
<dbReference type="InterPro" id="IPR006629">
    <property type="entry name" value="LITAF"/>
</dbReference>
<keyword evidence="7 8" id="KW-0472">Membrane</keyword>
<organism evidence="10 11">
    <name type="scientific">Amblyomma americanum</name>
    <name type="common">Lone star tick</name>
    <dbReference type="NCBI Taxonomy" id="6943"/>
    <lineage>
        <taxon>Eukaryota</taxon>
        <taxon>Metazoa</taxon>
        <taxon>Ecdysozoa</taxon>
        <taxon>Arthropoda</taxon>
        <taxon>Chelicerata</taxon>
        <taxon>Arachnida</taxon>
        <taxon>Acari</taxon>
        <taxon>Parasitiformes</taxon>
        <taxon>Ixodida</taxon>
        <taxon>Ixodoidea</taxon>
        <taxon>Ixodidae</taxon>
        <taxon>Amblyomminae</taxon>
        <taxon>Amblyomma</taxon>
    </lineage>
</organism>
<dbReference type="GO" id="GO:0005765">
    <property type="term" value="C:lysosomal membrane"/>
    <property type="evidence" value="ECO:0007669"/>
    <property type="project" value="UniProtKB-SubCell"/>
</dbReference>
<comment type="similarity">
    <text evidence="4">Belongs to the CDIP1/LITAF family.</text>
</comment>
<sequence length="148" mass="16330">MKLSRLSDIALFYTSAANTRAVPLRVRQYSGAGKARRKFAAGPVYVDCYSYKLLTAAVPSIITRISVITVYSQWGPLPVPVICPYCRQQIVTKIVHRPGFLTWMLCGSLAALGCILGCCLVPFCINSCQDIVHVCPHCSRTLGNFRMI</sequence>
<dbReference type="EMBL" id="JARKHS020002176">
    <property type="protein sequence ID" value="KAK8787058.1"/>
    <property type="molecule type" value="Genomic_DNA"/>
</dbReference>
<evidence type="ECO:0000256" key="5">
    <source>
        <dbReference type="ARBA" id="ARBA00022723"/>
    </source>
</evidence>
<dbReference type="Pfam" id="PF10601">
    <property type="entry name" value="zf-LITAF-like"/>
    <property type="match status" value="1"/>
</dbReference>
<evidence type="ECO:0000259" key="9">
    <source>
        <dbReference type="PROSITE" id="PS51837"/>
    </source>
</evidence>
<evidence type="ECO:0000256" key="6">
    <source>
        <dbReference type="ARBA" id="ARBA00022833"/>
    </source>
</evidence>
<keyword evidence="5" id="KW-0479">Metal-binding</keyword>
<comment type="subcellular location">
    <subcellularLocation>
        <location evidence="2">Endosome membrane</location>
        <topology evidence="2">Peripheral membrane protein</topology>
    </subcellularLocation>
    <subcellularLocation>
        <location evidence="1">Late endosome membrane</location>
    </subcellularLocation>
    <subcellularLocation>
        <location evidence="3">Lysosome membrane</location>
        <topology evidence="3">Peripheral membrane protein</topology>
        <orientation evidence="3">Cytoplasmic side</orientation>
    </subcellularLocation>
</comment>
<name>A0AAQ4FKD2_AMBAM</name>
<keyword evidence="8" id="KW-1133">Transmembrane helix</keyword>
<feature type="transmembrane region" description="Helical" evidence="8">
    <location>
        <begin position="100"/>
        <end position="123"/>
    </location>
</feature>
<dbReference type="InterPro" id="IPR037519">
    <property type="entry name" value="LITAF_fam"/>
</dbReference>
<feature type="domain" description="LITAF" evidence="9">
    <location>
        <begin position="62"/>
        <end position="147"/>
    </location>
</feature>
<proteinExistence type="inferred from homology"/>